<evidence type="ECO:0000313" key="2">
    <source>
        <dbReference type="Proteomes" id="UP001362999"/>
    </source>
</evidence>
<dbReference type="SUPFAM" id="SSF53474">
    <property type="entry name" value="alpha/beta-Hydrolases"/>
    <property type="match status" value="1"/>
</dbReference>
<gene>
    <name evidence="1" type="ORF">R3P38DRAFT_2899311</name>
</gene>
<dbReference type="PANTHER" id="PTHR43194:SF2">
    <property type="entry name" value="PEROXISOMAL MEMBRANE PROTEIN LPX1"/>
    <property type="match status" value="1"/>
</dbReference>
<evidence type="ECO:0000313" key="1">
    <source>
        <dbReference type="EMBL" id="KAK7039401.1"/>
    </source>
</evidence>
<name>A0AAW0CJI0_9AGAR</name>
<reference evidence="1 2" key="1">
    <citation type="journal article" date="2024" name="J Genomics">
        <title>Draft genome sequencing and assembly of Favolaschia claudopus CIRM-BRFM 2984 isolated from oak limbs.</title>
        <authorList>
            <person name="Navarro D."/>
            <person name="Drula E."/>
            <person name="Chaduli D."/>
            <person name="Cazenave R."/>
            <person name="Ahrendt S."/>
            <person name="Wang J."/>
            <person name="Lipzen A."/>
            <person name="Daum C."/>
            <person name="Barry K."/>
            <person name="Grigoriev I.V."/>
            <person name="Favel A."/>
            <person name="Rosso M.N."/>
            <person name="Martin F."/>
        </authorList>
    </citation>
    <scope>NUCLEOTIDE SEQUENCE [LARGE SCALE GENOMIC DNA]</scope>
    <source>
        <strain evidence="1 2">CIRM-BRFM 2984</strain>
    </source>
</reference>
<protein>
    <submittedName>
        <fullName evidence="1">Proline-specific peptidase</fullName>
    </submittedName>
</protein>
<keyword evidence="2" id="KW-1185">Reference proteome</keyword>
<comment type="caution">
    <text evidence="1">The sequence shown here is derived from an EMBL/GenBank/DDBJ whole genome shotgun (WGS) entry which is preliminary data.</text>
</comment>
<dbReference type="Proteomes" id="UP001362999">
    <property type="component" value="Unassembled WGS sequence"/>
</dbReference>
<dbReference type="PANTHER" id="PTHR43194">
    <property type="entry name" value="HYDROLASE ALPHA/BETA FOLD FAMILY"/>
    <property type="match status" value="1"/>
</dbReference>
<accession>A0AAW0CJI0</accession>
<dbReference type="AlphaFoldDB" id="A0AAW0CJI0"/>
<dbReference type="InterPro" id="IPR050228">
    <property type="entry name" value="Carboxylesterase_BioH"/>
</dbReference>
<dbReference type="InterPro" id="IPR029058">
    <property type="entry name" value="AB_hydrolase_fold"/>
</dbReference>
<dbReference type="EMBL" id="JAWWNJ010000016">
    <property type="protein sequence ID" value="KAK7039401.1"/>
    <property type="molecule type" value="Genomic_DNA"/>
</dbReference>
<organism evidence="1 2">
    <name type="scientific">Favolaschia claudopus</name>
    <dbReference type="NCBI Taxonomy" id="2862362"/>
    <lineage>
        <taxon>Eukaryota</taxon>
        <taxon>Fungi</taxon>
        <taxon>Dikarya</taxon>
        <taxon>Basidiomycota</taxon>
        <taxon>Agaricomycotina</taxon>
        <taxon>Agaricomycetes</taxon>
        <taxon>Agaricomycetidae</taxon>
        <taxon>Agaricales</taxon>
        <taxon>Marasmiineae</taxon>
        <taxon>Mycenaceae</taxon>
        <taxon>Favolaschia</taxon>
    </lineage>
</organism>
<sequence>MIETESGRAPFTLPFDGTRAETFYMVFGNLQTSQQIPLVVCHGGRATHHYLKSLSQITEEYSIPVVLYDQLGFGLSSHFPREAGNASFWTIDVLVEQLRQLINYLGIQNDIELASKPALRVGLRKLVLWSPAASTKLLEESMKQRREMLPADIRETLVKHETEGTTDSDEYGKAMLASMHENFCRLEVWPDELLESFSYSDKDSDAGSTLFGISPLAITGSTKDWSSLQTAHFITVPTMIMNGQYDWSDEALQPLLSSIPVVEWVKFADSSHLLHFEETEKFMKTLSTWLVRSK</sequence>
<dbReference type="Gene3D" id="3.40.50.1820">
    <property type="entry name" value="alpha/beta hydrolase"/>
    <property type="match status" value="1"/>
</dbReference>
<proteinExistence type="predicted"/>